<evidence type="ECO:0000313" key="1">
    <source>
        <dbReference type="EMBL" id="GAA2045118.1"/>
    </source>
</evidence>
<accession>A0ABP5GIC4</accession>
<reference evidence="2" key="1">
    <citation type="journal article" date="2019" name="Int. J. Syst. Evol. Microbiol.">
        <title>The Global Catalogue of Microorganisms (GCM) 10K type strain sequencing project: providing services to taxonomists for standard genome sequencing and annotation.</title>
        <authorList>
            <consortium name="The Broad Institute Genomics Platform"/>
            <consortium name="The Broad Institute Genome Sequencing Center for Infectious Disease"/>
            <person name="Wu L."/>
            <person name="Ma J."/>
        </authorList>
    </citation>
    <scope>NUCLEOTIDE SEQUENCE [LARGE SCALE GENOMIC DNA]</scope>
    <source>
        <strain evidence="2">JCM 16014</strain>
    </source>
</reference>
<evidence type="ECO:0008006" key="3">
    <source>
        <dbReference type="Google" id="ProtNLM"/>
    </source>
</evidence>
<dbReference type="RefSeq" id="WP_344668675.1">
    <property type="nucleotide sequence ID" value="NZ_BAAAQN010000038.1"/>
</dbReference>
<gene>
    <name evidence="1" type="ORF">GCM10009839_56260</name>
</gene>
<keyword evidence="2" id="KW-1185">Reference proteome</keyword>
<organism evidence="1 2">
    <name type="scientific">Catenulispora yoronensis</name>
    <dbReference type="NCBI Taxonomy" id="450799"/>
    <lineage>
        <taxon>Bacteria</taxon>
        <taxon>Bacillati</taxon>
        <taxon>Actinomycetota</taxon>
        <taxon>Actinomycetes</taxon>
        <taxon>Catenulisporales</taxon>
        <taxon>Catenulisporaceae</taxon>
        <taxon>Catenulispora</taxon>
    </lineage>
</organism>
<proteinExistence type="predicted"/>
<name>A0ABP5GIC4_9ACTN</name>
<dbReference type="EMBL" id="BAAAQN010000038">
    <property type="protein sequence ID" value="GAA2045118.1"/>
    <property type="molecule type" value="Genomic_DNA"/>
</dbReference>
<sequence>MTKFADSLYQSLMDEHGDTLAAMEAHGPAGRSLRPVWASAGTIAAVATAAVGFTAFGGTASAYAVTDNHDGTVTVKVDKPSGVAGANAALARIKSRVAVVEAKPGCPSIDTFRIPGGAGSPTRVDTRFAGTDPGSVTVSAWGLPADETALLVFSFDHGKSTSAMVPIKGRPPVCVSLPAAPPDGAVVTGGVGLTATVGPDDAPALSRQDK</sequence>
<comment type="caution">
    <text evidence="1">The sequence shown here is derived from an EMBL/GenBank/DDBJ whole genome shotgun (WGS) entry which is preliminary data.</text>
</comment>
<evidence type="ECO:0000313" key="2">
    <source>
        <dbReference type="Proteomes" id="UP001500751"/>
    </source>
</evidence>
<protein>
    <recommendedName>
        <fullName evidence="3">Anti-sigma factor</fullName>
    </recommendedName>
</protein>
<dbReference type="Proteomes" id="UP001500751">
    <property type="component" value="Unassembled WGS sequence"/>
</dbReference>